<evidence type="ECO:0000313" key="2">
    <source>
        <dbReference type="EMBL" id="CCX32720.1"/>
    </source>
</evidence>
<keyword evidence="3" id="KW-1185">Reference proteome</keyword>
<sequence length="203" mass="22814">MMFFKSIFIILLSAVAYGSVLNFEDLSINNEINQNCGSFHFTAPYHGFLITSPTAPGATVYNATQTPWCRQSSSGAGPLHLFKPISKPNVLQGYGSELKFTAVERKFRVERLGWASHPRYDLKNIDPNAAVVAVFTGRNAAGRVVRTERKVYTDTIPGPFVVELKGFRGLKSFEIRNEWKYTQDNVLKTEGAAIFVDDFVYRF</sequence>
<evidence type="ECO:0000313" key="3">
    <source>
        <dbReference type="Proteomes" id="UP000018144"/>
    </source>
</evidence>
<evidence type="ECO:0000256" key="1">
    <source>
        <dbReference type="SAM" id="SignalP"/>
    </source>
</evidence>
<feature type="chain" id="PRO_5004651761" evidence="1">
    <location>
        <begin position="19"/>
        <end position="203"/>
    </location>
</feature>
<protein>
    <submittedName>
        <fullName evidence="2">Uncharacterized protein</fullName>
    </submittedName>
</protein>
<dbReference type="Proteomes" id="UP000018144">
    <property type="component" value="Unassembled WGS sequence"/>
</dbReference>
<accession>U4LTB2</accession>
<gene>
    <name evidence="2" type="ORF">PCON_13571</name>
</gene>
<feature type="signal peptide" evidence="1">
    <location>
        <begin position="1"/>
        <end position="18"/>
    </location>
</feature>
<dbReference type="EMBL" id="HF935907">
    <property type="protein sequence ID" value="CCX32720.1"/>
    <property type="molecule type" value="Genomic_DNA"/>
</dbReference>
<proteinExistence type="predicted"/>
<dbReference type="OrthoDB" id="5286765at2759"/>
<organism evidence="2 3">
    <name type="scientific">Pyronema omphalodes (strain CBS 100304)</name>
    <name type="common">Pyronema confluens</name>
    <dbReference type="NCBI Taxonomy" id="1076935"/>
    <lineage>
        <taxon>Eukaryota</taxon>
        <taxon>Fungi</taxon>
        <taxon>Dikarya</taxon>
        <taxon>Ascomycota</taxon>
        <taxon>Pezizomycotina</taxon>
        <taxon>Pezizomycetes</taxon>
        <taxon>Pezizales</taxon>
        <taxon>Pyronemataceae</taxon>
        <taxon>Pyronema</taxon>
    </lineage>
</organism>
<keyword evidence="1" id="KW-0732">Signal</keyword>
<dbReference type="AlphaFoldDB" id="U4LTB2"/>
<name>U4LTB2_PYROM</name>
<reference evidence="2 3" key="1">
    <citation type="journal article" date="2013" name="PLoS Genet.">
        <title>The genome and development-dependent transcriptomes of Pyronema confluens: a window into fungal evolution.</title>
        <authorList>
            <person name="Traeger S."/>
            <person name="Altegoer F."/>
            <person name="Freitag M."/>
            <person name="Gabaldon T."/>
            <person name="Kempken F."/>
            <person name="Kumar A."/>
            <person name="Marcet-Houben M."/>
            <person name="Poggeler S."/>
            <person name="Stajich J.E."/>
            <person name="Nowrousian M."/>
        </authorList>
    </citation>
    <scope>NUCLEOTIDE SEQUENCE [LARGE SCALE GENOMIC DNA]</scope>
    <source>
        <strain evidence="3">CBS 100304</strain>
        <tissue evidence="2">Vegetative mycelium</tissue>
    </source>
</reference>